<evidence type="ECO:0000256" key="5">
    <source>
        <dbReference type="SAM" id="SignalP"/>
    </source>
</evidence>
<keyword evidence="2 5" id="KW-0732">Signal</keyword>
<evidence type="ECO:0000313" key="7">
    <source>
        <dbReference type="Proteomes" id="UP001501570"/>
    </source>
</evidence>
<evidence type="ECO:0000313" key="6">
    <source>
        <dbReference type="EMBL" id="GAA5194269.1"/>
    </source>
</evidence>
<dbReference type="SUPFAM" id="SSF56235">
    <property type="entry name" value="N-terminal nucleophile aminohydrolases (Ntn hydrolases)"/>
    <property type="match status" value="1"/>
</dbReference>
<dbReference type="RefSeq" id="WP_345634962.1">
    <property type="nucleotide sequence ID" value="NZ_BAABJQ010000021.1"/>
</dbReference>
<dbReference type="InterPro" id="IPR002692">
    <property type="entry name" value="S45"/>
</dbReference>
<dbReference type="Gene3D" id="1.10.439.10">
    <property type="entry name" value="Penicillin Amidohydrolase, domain 1"/>
    <property type="match status" value="1"/>
</dbReference>
<dbReference type="Proteomes" id="UP001501570">
    <property type="component" value="Unassembled WGS sequence"/>
</dbReference>
<keyword evidence="4" id="KW-0865">Zymogen</keyword>
<dbReference type="PANTHER" id="PTHR34218:SF3">
    <property type="entry name" value="ACYL-HOMOSERINE LACTONE ACYLASE PVDQ"/>
    <property type="match status" value="1"/>
</dbReference>
<dbReference type="Gene3D" id="2.30.120.10">
    <property type="match status" value="1"/>
</dbReference>
<protein>
    <submittedName>
        <fullName evidence="6">N-acyl homoserine lactone acylase QqaR</fullName>
    </submittedName>
</protein>
<comment type="caution">
    <text evidence="6">The sequence shown here is derived from an EMBL/GenBank/DDBJ whole genome shotgun (WGS) entry which is preliminary data.</text>
</comment>
<name>A0ABP9SFV1_9ACTN</name>
<sequence>MRRRRFRLSLAVLSLAASGLIAVPAPAHAGPETATTTAYSAVIRRTSYGIPHITGSSLANVMFGQGWAYAEDRFCDLDDQVIKVRSQRSRWFGPGTGDINIATDLGYREIDIMGLATAQLAQLSTKESQVLEGYVAGYNAYLSKVGAAHVPGWCAGAPWITPITDVDVLAYQRDVALLGSGQNFLGAMAAAAPPGAAASLVPKAAGAPGVRNALAQQAGDGALGSNGWALGSQKSTTGKGALVANPHFPWQGNLRFWESQLTVPNQLNVYGGSLGGIPGVQIGFSDKVAWTHTIAAGARYTFYSLNLVPGSPTTYLVDGVPEAMTAKTITIQVKNGSGTVNYTTTLYQSRYGPIIDLSSIDPSLGWNTVSAMTYRDANIDNNRVMIQWLDIAQSADVNGVRSAIAQDQGIPWVNTIATDSAGHAWYADASQTPDLSPASTAEWESNPLGILDGSNSADAWVVAPGARSPGLIPFGAQPQLSRNDYVFNANDSHWLANPNQLLTGYSPLQGFEGTPQTVRTRQNVALLAGGFPGTVDSSGRFSLNGLGTAILSDTSFTSDQLVGTVVAACHARGSTPVVVDGHSVNLSAGCSALASWDRTFDVGSKGAVLWRETIASVLDQDSDALSDAGPLWGVGFNPADPGHTPRGAPADSTPLLQAMARAIVRLGSLGYAPNVPLQTVQYTIRNNTRIPVPGANENVGIANAVYFEDDTNTSNEPRMTNGTAIPGTDLTTAGYVVNYGTSFLATVQYTASGPQARGLLTFGESGNPSSSHYSDQTQLFKTKTLRPMLYTDSAINSDPNLSVEAILSLHFG</sequence>
<feature type="signal peptide" evidence="5">
    <location>
        <begin position="1"/>
        <end position="29"/>
    </location>
</feature>
<keyword evidence="7" id="KW-1185">Reference proteome</keyword>
<reference evidence="7" key="1">
    <citation type="journal article" date="2019" name="Int. J. Syst. Evol. Microbiol.">
        <title>The Global Catalogue of Microorganisms (GCM) 10K type strain sequencing project: providing services to taxonomists for standard genome sequencing and annotation.</title>
        <authorList>
            <consortium name="The Broad Institute Genomics Platform"/>
            <consortium name="The Broad Institute Genome Sequencing Center for Infectious Disease"/>
            <person name="Wu L."/>
            <person name="Ma J."/>
        </authorList>
    </citation>
    <scope>NUCLEOTIDE SEQUENCE [LARGE SCALE GENOMIC DNA]</scope>
    <source>
        <strain evidence="7">JCM 18304</strain>
    </source>
</reference>
<evidence type="ECO:0000256" key="4">
    <source>
        <dbReference type="ARBA" id="ARBA00023145"/>
    </source>
</evidence>
<dbReference type="Pfam" id="PF01804">
    <property type="entry name" value="Penicil_amidase"/>
    <property type="match status" value="1"/>
</dbReference>
<proteinExistence type="inferred from homology"/>
<evidence type="ECO:0000256" key="2">
    <source>
        <dbReference type="ARBA" id="ARBA00022729"/>
    </source>
</evidence>
<dbReference type="InterPro" id="IPR023343">
    <property type="entry name" value="Penicillin_amidase_dom1"/>
</dbReference>
<dbReference type="PANTHER" id="PTHR34218">
    <property type="entry name" value="PEPTIDASE S45 PENICILLIN AMIDASE"/>
    <property type="match status" value="1"/>
</dbReference>
<keyword evidence="3" id="KW-0378">Hydrolase</keyword>
<dbReference type="InterPro" id="IPR043146">
    <property type="entry name" value="Penicillin_amidase_N_B-knob"/>
</dbReference>
<organism evidence="6 7">
    <name type="scientific">Rugosimonospora acidiphila</name>
    <dbReference type="NCBI Taxonomy" id="556531"/>
    <lineage>
        <taxon>Bacteria</taxon>
        <taxon>Bacillati</taxon>
        <taxon>Actinomycetota</taxon>
        <taxon>Actinomycetes</taxon>
        <taxon>Micromonosporales</taxon>
        <taxon>Micromonosporaceae</taxon>
        <taxon>Rugosimonospora</taxon>
    </lineage>
</organism>
<feature type="chain" id="PRO_5046611957" evidence="5">
    <location>
        <begin position="30"/>
        <end position="812"/>
    </location>
</feature>
<evidence type="ECO:0000256" key="1">
    <source>
        <dbReference type="ARBA" id="ARBA00006586"/>
    </source>
</evidence>
<dbReference type="Gene3D" id="1.10.1400.10">
    <property type="match status" value="1"/>
</dbReference>
<gene>
    <name evidence="6" type="primary">qqaR</name>
    <name evidence="6" type="ORF">GCM10023322_58220</name>
</gene>
<dbReference type="Gene3D" id="3.60.20.10">
    <property type="entry name" value="Glutamine Phosphoribosylpyrophosphate, subunit 1, domain 1"/>
    <property type="match status" value="1"/>
</dbReference>
<dbReference type="InterPro" id="IPR029055">
    <property type="entry name" value="Ntn_hydrolases_N"/>
</dbReference>
<dbReference type="InterPro" id="IPR043147">
    <property type="entry name" value="Penicillin_amidase_A-knob"/>
</dbReference>
<dbReference type="EMBL" id="BAABJQ010000021">
    <property type="protein sequence ID" value="GAA5194269.1"/>
    <property type="molecule type" value="Genomic_DNA"/>
</dbReference>
<comment type="similarity">
    <text evidence="1">Belongs to the peptidase S45 family.</text>
</comment>
<evidence type="ECO:0000256" key="3">
    <source>
        <dbReference type="ARBA" id="ARBA00022801"/>
    </source>
</evidence>
<accession>A0ABP9SFV1</accession>